<evidence type="ECO:0000256" key="5">
    <source>
        <dbReference type="ARBA" id="ARBA00022793"/>
    </source>
</evidence>
<dbReference type="NCBIfam" id="TIGR03180">
    <property type="entry name" value="UraD_2"/>
    <property type="match status" value="1"/>
</dbReference>
<accession>A0A0F0L3X9</accession>
<organism evidence="8 9">
    <name type="scientific">Microbacterium azadirachtae</name>
    <dbReference type="NCBI Taxonomy" id="582680"/>
    <lineage>
        <taxon>Bacteria</taxon>
        <taxon>Bacillati</taxon>
        <taxon>Actinomycetota</taxon>
        <taxon>Actinomycetes</taxon>
        <taxon>Micrococcales</taxon>
        <taxon>Microbacteriaceae</taxon>
        <taxon>Microbacterium</taxon>
    </lineage>
</organism>
<dbReference type="AlphaFoldDB" id="A0A0F0L3X9"/>
<comment type="catalytic activity">
    <reaction evidence="1">
        <text>5-hydroxy-2-oxo-4-ureido-2,5-dihydro-1H-imidazole-5-carboxylate + H(+) = (S)-allantoin + CO2</text>
        <dbReference type="Rhea" id="RHEA:26301"/>
        <dbReference type="ChEBI" id="CHEBI:15378"/>
        <dbReference type="ChEBI" id="CHEBI:15678"/>
        <dbReference type="ChEBI" id="CHEBI:16526"/>
        <dbReference type="ChEBI" id="CHEBI:58639"/>
        <dbReference type="EC" id="4.1.1.97"/>
    </reaction>
</comment>
<dbReference type="GO" id="GO:0019628">
    <property type="term" value="P:urate catabolic process"/>
    <property type="evidence" value="ECO:0007669"/>
    <property type="project" value="TreeGrafter"/>
</dbReference>
<dbReference type="SUPFAM" id="SSF158694">
    <property type="entry name" value="UraD-Like"/>
    <property type="match status" value="1"/>
</dbReference>
<dbReference type="GO" id="GO:0006144">
    <property type="term" value="P:purine nucleobase metabolic process"/>
    <property type="evidence" value="ECO:0007669"/>
    <property type="project" value="UniProtKB-KW"/>
</dbReference>
<protein>
    <recommendedName>
        <fullName evidence="3">2-oxo-4-hydroxy-4-carboxy-5-ureidoimidazoline decarboxylase</fullName>
        <ecNumber evidence="3">4.1.1.97</ecNumber>
    </recommendedName>
</protein>
<keyword evidence="4" id="KW-0659">Purine metabolism</keyword>
<comment type="pathway">
    <text evidence="2">Purine metabolism; urate degradation; (S)-allantoin from urate: step 3/3.</text>
</comment>
<evidence type="ECO:0000313" key="8">
    <source>
        <dbReference type="EMBL" id="KJL27394.1"/>
    </source>
</evidence>
<dbReference type="RefSeq" id="WP_045249233.1">
    <property type="nucleotide sequence ID" value="NZ_CP099706.1"/>
</dbReference>
<evidence type="ECO:0000256" key="3">
    <source>
        <dbReference type="ARBA" id="ARBA00012257"/>
    </source>
</evidence>
<reference evidence="8 9" key="1">
    <citation type="submission" date="2015-02" db="EMBL/GenBank/DDBJ databases">
        <title>Draft genome sequences of ten Microbacterium spp. with emphasis on heavy metal contaminated environments.</title>
        <authorList>
            <person name="Corretto E."/>
        </authorList>
    </citation>
    <scope>NUCLEOTIDE SEQUENCE [LARGE SCALE GENOMIC DNA]</scope>
    <source>
        <strain evidence="8 9">DSM 23848</strain>
    </source>
</reference>
<gene>
    <name evidence="8" type="primary">uao</name>
    <name evidence="8" type="ORF">RL72_00489</name>
</gene>
<evidence type="ECO:0000256" key="4">
    <source>
        <dbReference type="ARBA" id="ARBA00022631"/>
    </source>
</evidence>
<dbReference type="GO" id="GO:0051997">
    <property type="term" value="F:2-oxo-4-hydroxy-4-carboxy-5-ureidoimidazoline decarboxylase activity"/>
    <property type="evidence" value="ECO:0007669"/>
    <property type="project" value="UniProtKB-EC"/>
</dbReference>
<dbReference type="PATRIC" id="fig|582680.7.peg.504"/>
<dbReference type="InterPro" id="IPR017595">
    <property type="entry name" value="OHCU_decarboxylase-2"/>
</dbReference>
<keyword evidence="6" id="KW-0456">Lyase</keyword>
<keyword evidence="5" id="KW-0210">Decarboxylase</keyword>
<proteinExistence type="predicted"/>
<dbReference type="InterPro" id="IPR018020">
    <property type="entry name" value="OHCU_decarboxylase"/>
</dbReference>
<comment type="caution">
    <text evidence="8">The sequence shown here is derived from an EMBL/GenBank/DDBJ whole genome shotgun (WGS) entry which is preliminary data.</text>
</comment>
<dbReference type="Proteomes" id="UP000033448">
    <property type="component" value="Unassembled WGS sequence"/>
</dbReference>
<evidence type="ECO:0000313" key="9">
    <source>
        <dbReference type="Proteomes" id="UP000033448"/>
    </source>
</evidence>
<evidence type="ECO:0000256" key="6">
    <source>
        <dbReference type="ARBA" id="ARBA00023239"/>
    </source>
</evidence>
<dbReference type="OrthoDB" id="5243781at2"/>
<dbReference type="PANTHER" id="PTHR43466">
    <property type="entry name" value="2-OXO-4-HYDROXY-4-CARBOXY-5-UREIDOIMIDAZOLINE DECARBOXYLASE-RELATED"/>
    <property type="match status" value="1"/>
</dbReference>
<dbReference type="EC" id="4.1.1.97" evidence="3"/>
<evidence type="ECO:0000259" key="7">
    <source>
        <dbReference type="Pfam" id="PF09349"/>
    </source>
</evidence>
<dbReference type="EMBL" id="JYIT01000053">
    <property type="protein sequence ID" value="KJL27394.1"/>
    <property type="molecule type" value="Genomic_DNA"/>
</dbReference>
<sequence length="167" mass="17621">MLLEEFNSAGRADAAAAVKPALDIPRWIDAIVDARPYASVDALSAAALEAAAPLSEAELDGALAHHPRIGAKVDGTSAEAAHSRREQPSVDDVTAAALAEGNRAYEERFDRVFLVRAAGRTAEEILALLQQRLGNTDEQELAVVDQQLREIAALRLAAAIETEGASA</sequence>
<dbReference type="Pfam" id="PF09349">
    <property type="entry name" value="OHCU_decarbox"/>
    <property type="match status" value="1"/>
</dbReference>
<evidence type="ECO:0000256" key="1">
    <source>
        <dbReference type="ARBA" id="ARBA00001163"/>
    </source>
</evidence>
<dbReference type="InterPro" id="IPR036778">
    <property type="entry name" value="OHCU_decarboxylase_sf"/>
</dbReference>
<dbReference type="PANTHER" id="PTHR43466:SF1">
    <property type="entry name" value="2-OXO-4-HYDROXY-4-CARBOXY-5-UREIDOIMIDAZOLINE DECARBOXYLASE-RELATED"/>
    <property type="match status" value="1"/>
</dbReference>
<feature type="domain" description="Oxo-4-hydroxy-4-carboxy-5-ureidoimidazoline decarboxylase" evidence="7">
    <location>
        <begin position="7"/>
        <end position="157"/>
    </location>
</feature>
<name>A0A0F0L3X9_9MICO</name>
<keyword evidence="9" id="KW-1185">Reference proteome</keyword>
<dbReference type="NCBIfam" id="NF010372">
    <property type="entry name" value="PRK13798.1"/>
    <property type="match status" value="1"/>
</dbReference>
<evidence type="ECO:0000256" key="2">
    <source>
        <dbReference type="ARBA" id="ARBA00004754"/>
    </source>
</evidence>
<dbReference type="Gene3D" id="1.10.3330.10">
    <property type="entry name" value="Oxo-4-hydroxy-4-carboxy-5-ureidoimidazoline decarboxylase"/>
    <property type="match status" value="1"/>
</dbReference>